<keyword evidence="2" id="KW-0012">Acyltransferase</keyword>
<evidence type="ECO:0000313" key="3">
    <source>
        <dbReference type="Proteomes" id="UP001224359"/>
    </source>
</evidence>
<dbReference type="EC" id="2.3.1.-" evidence="2"/>
<dbReference type="PANTHER" id="PTHR43441">
    <property type="entry name" value="RIBOSOMAL-PROTEIN-SERINE ACETYLTRANSFERASE"/>
    <property type="match status" value="1"/>
</dbReference>
<comment type="caution">
    <text evidence="2">The sequence shown here is derived from an EMBL/GenBank/DDBJ whole genome shotgun (WGS) entry which is preliminary data.</text>
</comment>
<dbReference type="PANTHER" id="PTHR43441:SF12">
    <property type="entry name" value="RIBOSOMAL N-ACETYLTRANSFERASE YDAF-RELATED"/>
    <property type="match status" value="1"/>
</dbReference>
<dbReference type="EMBL" id="JAUSTQ010000014">
    <property type="protein sequence ID" value="MDQ0160590.1"/>
    <property type="molecule type" value="Genomic_DNA"/>
</dbReference>
<sequence>MFTYTIDDELYLKLVDDSDLGELFALTDNNREHLREWLAWVDQTTKPEDTAQYIKASKQLYADSKGMNAVIVFRGHIAGVVGYNLLDWKNGVAHIGYWLAESYQGFGIMTKATSTLMAHAFDQLNMNKVEIRAASGNTRSRAIPERLGFTEEGTLRAVERLSSGVVDHTVYGMLQDEWLAT</sequence>
<gene>
    <name evidence="2" type="ORF">J2S77_002594</name>
</gene>
<accession>A0ABT9VIF5</accession>
<feature type="domain" description="N-acetyltransferase" evidence="1">
    <location>
        <begin position="24"/>
        <end position="176"/>
    </location>
</feature>
<name>A0ABT9VIF5_9BACI</name>
<dbReference type="InterPro" id="IPR051908">
    <property type="entry name" value="Ribosomal_N-acetyltransferase"/>
</dbReference>
<dbReference type="SUPFAM" id="SSF55729">
    <property type="entry name" value="Acyl-CoA N-acyltransferases (Nat)"/>
    <property type="match status" value="1"/>
</dbReference>
<dbReference type="InterPro" id="IPR016181">
    <property type="entry name" value="Acyl_CoA_acyltransferase"/>
</dbReference>
<dbReference type="Gene3D" id="3.40.630.30">
    <property type="match status" value="1"/>
</dbReference>
<evidence type="ECO:0000259" key="1">
    <source>
        <dbReference type="PROSITE" id="PS51186"/>
    </source>
</evidence>
<evidence type="ECO:0000313" key="2">
    <source>
        <dbReference type="EMBL" id="MDQ0160590.1"/>
    </source>
</evidence>
<keyword evidence="3" id="KW-1185">Reference proteome</keyword>
<dbReference type="Pfam" id="PF13302">
    <property type="entry name" value="Acetyltransf_3"/>
    <property type="match status" value="1"/>
</dbReference>
<dbReference type="RefSeq" id="WP_306977953.1">
    <property type="nucleotide sequence ID" value="NZ_JAUSTQ010000014.1"/>
</dbReference>
<dbReference type="Proteomes" id="UP001224359">
    <property type="component" value="Unassembled WGS sequence"/>
</dbReference>
<proteinExistence type="predicted"/>
<reference evidence="2 3" key="1">
    <citation type="submission" date="2023-07" db="EMBL/GenBank/DDBJ databases">
        <title>Genomic Encyclopedia of Type Strains, Phase IV (KMG-IV): sequencing the most valuable type-strain genomes for metagenomic binning, comparative biology and taxonomic classification.</title>
        <authorList>
            <person name="Goeker M."/>
        </authorList>
    </citation>
    <scope>NUCLEOTIDE SEQUENCE [LARGE SCALE GENOMIC DNA]</scope>
    <source>
        <strain evidence="2 3">DSM 16460</strain>
    </source>
</reference>
<dbReference type="GO" id="GO:0016746">
    <property type="term" value="F:acyltransferase activity"/>
    <property type="evidence" value="ECO:0007669"/>
    <property type="project" value="UniProtKB-KW"/>
</dbReference>
<dbReference type="InterPro" id="IPR000182">
    <property type="entry name" value="GNAT_dom"/>
</dbReference>
<dbReference type="PROSITE" id="PS51186">
    <property type="entry name" value="GNAT"/>
    <property type="match status" value="1"/>
</dbReference>
<organism evidence="2 3">
    <name type="scientific">Alkalibacillus salilacus</name>
    <dbReference type="NCBI Taxonomy" id="284582"/>
    <lineage>
        <taxon>Bacteria</taxon>
        <taxon>Bacillati</taxon>
        <taxon>Bacillota</taxon>
        <taxon>Bacilli</taxon>
        <taxon>Bacillales</taxon>
        <taxon>Bacillaceae</taxon>
        <taxon>Alkalibacillus</taxon>
    </lineage>
</organism>
<protein>
    <submittedName>
        <fullName evidence="2">Ribosomal-protein-serine acetyltransferase</fullName>
        <ecNumber evidence="2">2.3.1.-</ecNumber>
    </submittedName>
</protein>
<keyword evidence="2" id="KW-0808">Transferase</keyword>